<evidence type="ECO:0000256" key="2">
    <source>
        <dbReference type="ARBA" id="ARBA00022679"/>
    </source>
</evidence>
<dbReference type="PANTHER" id="PTHR12215:SF10">
    <property type="entry name" value="L-AMINOADIPATE-SEMIALDEHYDE DEHYDROGENASE-PHOSPHOPANTETHEINYL TRANSFERASE"/>
    <property type="match status" value="1"/>
</dbReference>
<sequence length="262" mass="30680">MNQNSQLNKKIEKEDFMKKLLLNEKIFLEDKNVFIFIISIPIEIGIDELKQYTYILDSEEVKQFNKYKIEKKQIEFLIGRILLKGILGKVFKKNAREISFSKNKYGKLYLSNQPHGLNLNFNLSHTDGKLVCGITRVGRLGIDVENTEIDYLELMEMFFLPKEISYVNSQSDFKNRKNLFYQIFTRKEAYMKLIGKGFSLSPFTFTVPLCKDVNPNEDILYYSFNPSAGYMLSVAVEKIDKNQEVIFNKNYLQIEQLIPLIV</sequence>
<evidence type="ECO:0000259" key="4">
    <source>
        <dbReference type="Pfam" id="PF22624"/>
    </source>
</evidence>
<accession>J8IBC7</accession>
<dbReference type="InterPro" id="IPR055066">
    <property type="entry name" value="AASDHPPT_N"/>
</dbReference>
<dbReference type="InterPro" id="IPR008278">
    <property type="entry name" value="4-PPantetheinyl_Trfase_dom"/>
</dbReference>
<evidence type="ECO:0000256" key="1">
    <source>
        <dbReference type="ARBA" id="ARBA00010990"/>
    </source>
</evidence>
<dbReference type="Pfam" id="PF22624">
    <property type="entry name" value="AASDHPPT_N"/>
    <property type="match status" value="1"/>
</dbReference>
<dbReference type="GO" id="GO:0019878">
    <property type="term" value="P:lysine biosynthetic process via aminoadipic acid"/>
    <property type="evidence" value="ECO:0007669"/>
    <property type="project" value="TreeGrafter"/>
</dbReference>
<organism evidence="5 6">
    <name type="scientific">Bacillus cereus VD048</name>
    <dbReference type="NCBI Taxonomy" id="1053226"/>
    <lineage>
        <taxon>Bacteria</taxon>
        <taxon>Bacillati</taxon>
        <taxon>Bacillota</taxon>
        <taxon>Bacilli</taxon>
        <taxon>Bacillales</taxon>
        <taxon>Bacillaceae</taxon>
        <taxon>Bacillus</taxon>
        <taxon>Bacillus cereus group</taxon>
    </lineage>
</organism>
<evidence type="ECO:0000313" key="6">
    <source>
        <dbReference type="Proteomes" id="UP000006960"/>
    </source>
</evidence>
<dbReference type="PANTHER" id="PTHR12215">
    <property type="entry name" value="PHOSPHOPANTETHEINE TRANSFERASE"/>
    <property type="match status" value="1"/>
</dbReference>
<dbReference type="GO" id="GO:0000287">
    <property type="term" value="F:magnesium ion binding"/>
    <property type="evidence" value="ECO:0007669"/>
    <property type="project" value="InterPro"/>
</dbReference>
<proteinExistence type="inferred from homology"/>
<comment type="caution">
    <text evidence="5">The sequence shown here is derived from an EMBL/GenBank/DDBJ whole genome shotgun (WGS) entry which is preliminary data.</text>
</comment>
<feature type="domain" description="4'-phosphopantetheinyl transferase" evidence="3">
    <location>
        <begin position="140"/>
        <end position="215"/>
    </location>
</feature>
<name>J8IBC7_BACCE</name>
<dbReference type="SUPFAM" id="SSF56214">
    <property type="entry name" value="4'-phosphopantetheinyl transferase"/>
    <property type="match status" value="2"/>
</dbReference>
<dbReference type="Pfam" id="PF01648">
    <property type="entry name" value="ACPS"/>
    <property type="match status" value="1"/>
</dbReference>
<dbReference type="InterPro" id="IPR037143">
    <property type="entry name" value="4-PPantetheinyl_Trfase_dom_sf"/>
</dbReference>
<dbReference type="HOGENOM" id="CLU_057011_4_3_9"/>
<dbReference type="AlphaFoldDB" id="J8IBC7"/>
<gene>
    <name evidence="5" type="ORF">IIG_01418</name>
</gene>
<dbReference type="GO" id="GO:0005829">
    <property type="term" value="C:cytosol"/>
    <property type="evidence" value="ECO:0007669"/>
    <property type="project" value="TreeGrafter"/>
</dbReference>
<evidence type="ECO:0000313" key="5">
    <source>
        <dbReference type="EMBL" id="EJR35730.1"/>
    </source>
</evidence>
<protein>
    <submittedName>
        <fullName evidence="5">Uncharacterized protein</fullName>
    </submittedName>
</protein>
<evidence type="ECO:0000259" key="3">
    <source>
        <dbReference type="Pfam" id="PF01648"/>
    </source>
</evidence>
<dbReference type="InterPro" id="IPR050559">
    <property type="entry name" value="P-Pant_transferase_sf"/>
</dbReference>
<dbReference type="PATRIC" id="fig|1053226.3.peg.1430"/>
<keyword evidence="2" id="KW-0808">Transferase</keyword>
<comment type="similarity">
    <text evidence="1">Belongs to the P-Pant transferase superfamily. Gsp/Sfp/HetI/AcpT family.</text>
</comment>
<dbReference type="GO" id="GO:0008897">
    <property type="term" value="F:holo-[acyl-carrier-protein] synthase activity"/>
    <property type="evidence" value="ECO:0007669"/>
    <property type="project" value="InterPro"/>
</dbReference>
<dbReference type="Proteomes" id="UP000006960">
    <property type="component" value="Unassembled WGS sequence"/>
</dbReference>
<feature type="domain" description="4'-phosphopantetheinyl transferase N-terminal" evidence="4">
    <location>
        <begin position="48"/>
        <end position="130"/>
    </location>
</feature>
<dbReference type="Gene3D" id="3.90.470.20">
    <property type="entry name" value="4'-phosphopantetheinyl transferase domain"/>
    <property type="match status" value="2"/>
</dbReference>
<reference evidence="5 6" key="1">
    <citation type="submission" date="2012-04" db="EMBL/GenBank/DDBJ databases">
        <title>The Genome Sequence of Bacillus cereus VD048.</title>
        <authorList>
            <consortium name="The Broad Institute Genome Sequencing Platform"/>
            <consortium name="The Broad Institute Genome Sequencing Center for Infectious Disease"/>
            <person name="Feldgarden M."/>
            <person name="Van der Auwera G.A."/>
            <person name="Mahillon J."/>
            <person name="Duprez V."/>
            <person name="Timmery S."/>
            <person name="Mattelet C."/>
            <person name="Dierick K."/>
            <person name="Sun M."/>
            <person name="Yu Z."/>
            <person name="Zhu L."/>
            <person name="Hu X."/>
            <person name="Shank E.B."/>
            <person name="Swiecicka I."/>
            <person name="Hansen B.M."/>
            <person name="Andrup L."/>
            <person name="Young S.K."/>
            <person name="Zeng Q."/>
            <person name="Gargeya S."/>
            <person name="Fitzgerald M."/>
            <person name="Haas B."/>
            <person name="Abouelleil A."/>
            <person name="Alvarado L."/>
            <person name="Arachchi H.M."/>
            <person name="Berlin A."/>
            <person name="Chapman S.B."/>
            <person name="Goldberg J."/>
            <person name="Griggs A."/>
            <person name="Gujja S."/>
            <person name="Hansen M."/>
            <person name="Howarth C."/>
            <person name="Imamovic A."/>
            <person name="Larimer J."/>
            <person name="McCowen C."/>
            <person name="Montmayeur A."/>
            <person name="Murphy C."/>
            <person name="Neiman D."/>
            <person name="Pearson M."/>
            <person name="Priest M."/>
            <person name="Roberts A."/>
            <person name="Saif S."/>
            <person name="Shea T."/>
            <person name="Sisk P."/>
            <person name="Sykes S."/>
            <person name="Wortman J."/>
            <person name="Nusbaum C."/>
            <person name="Birren B."/>
        </authorList>
    </citation>
    <scope>NUCLEOTIDE SEQUENCE [LARGE SCALE GENOMIC DNA]</scope>
    <source>
        <strain evidence="5 6">VD048</strain>
    </source>
</reference>
<dbReference type="EMBL" id="AHEU01000008">
    <property type="protein sequence ID" value="EJR35730.1"/>
    <property type="molecule type" value="Genomic_DNA"/>
</dbReference>